<comment type="catalytic activity">
    <reaction evidence="18 19">
        <text>alpha-ribazole 5'-phosphate + adenosylcob(III)inamide-GDP = adenosylcob(III)alamin 5'-phosphate + GMP + H(+)</text>
        <dbReference type="Rhea" id="RHEA:23560"/>
        <dbReference type="ChEBI" id="CHEBI:15378"/>
        <dbReference type="ChEBI" id="CHEBI:57918"/>
        <dbReference type="ChEBI" id="CHEBI:58115"/>
        <dbReference type="ChEBI" id="CHEBI:60487"/>
        <dbReference type="ChEBI" id="CHEBI:60493"/>
        <dbReference type="EC" id="2.7.8.26"/>
    </reaction>
</comment>
<dbReference type="EC" id="2.7.8.26" evidence="5 19"/>
<comment type="catalytic activity">
    <reaction evidence="17 19">
        <text>alpha-ribazole + adenosylcob(III)inamide-GDP = adenosylcob(III)alamin + GMP + H(+)</text>
        <dbReference type="Rhea" id="RHEA:16049"/>
        <dbReference type="ChEBI" id="CHEBI:10329"/>
        <dbReference type="ChEBI" id="CHEBI:15378"/>
        <dbReference type="ChEBI" id="CHEBI:18408"/>
        <dbReference type="ChEBI" id="CHEBI:58115"/>
        <dbReference type="ChEBI" id="CHEBI:60487"/>
        <dbReference type="EC" id="2.7.8.26"/>
    </reaction>
</comment>
<dbReference type="InterPro" id="IPR003805">
    <property type="entry name" value="CobS"/>
</dbReference>
<feature type="transmembrane region" description="Helical" evidence="19">
    <location>
        <begin position="199"/>
        <end position="216"/>
    </location>
</feature>
<evidence type="ECO:0000256" key="11">
    <source>
        <dbReference type="ARBA" id="ARBA00022842"/>
    </source>
</evidence>
<dbReference type="Proteomes" id="UP001597295">
    <property type="component" value="Unassembled WGS sequence"/>
</dbReference>
<comment type="pathway">
    <text evidence="3 19">Cofactor biosynthesis; adenosylcobalamin biosynthesis; adenosylcobalamin from cob(II)yrinate a,c-diamide: step 7/7.</text>
</comment>
<proteinExistence type="inferred from homology"/>
<evidence type="ECO:0000256" key="18">
    <source>
        <dbReference type="ARBA" id="ARBA00049504"/>
    </source>
</evidence>
<sequence length="248" mass="25508">MVKLARDLHLAVIFLTRIPLPPLANLDPGAMTRALRLFPLVGAAIGAGIGLLYWGLSHLGVPATPAAWIAIAGGLAITGVLHEDGLADTSDGFGGGRDREAKLAILRDSRIGAYGAAALVVALGLKAALLAGFDGRSAVAFLALSEGASRAAMPWMMRLLPPARRDGVAASLDPIGLAILIPASATAAVLILWLAPWKAWLLVTVFIVAIGFMCALAKRQIGGFTGDILGATQQLAMLAMLTVLAIPA</sequence>
<keyword evidence="12 19" id="KW-1133">Transmembrane helix</keyword>
<keyword evidence="8 19" id="KW-0169">Cobalamin biosynthesis</keyword>
<keyword evidence="21" id="KW-1185">Reference proteome</keyword>
<evidence type="ECO:0000256" key="9">
    <source>
        <dbReference type="ARBA" id="ARBA00022679"/>
    </source>
</evidence>
<evidence type="ECO:0000256" key="13">
    <source>
        <dbReference type="ARBA" id="ARBA00023136"/>
    </source>
</evidence>
<evidence type="ECO:0000256" key="2">
    <source>
        <dbReference type="ARBA" id="ARBA00004651"/>
    </source>
</evidence>
<evidence type="ECO:0000256" key="3">
    <source>
        <dbReference type="ARBA" id="ARBA00004663"/>
    </source>
</evidence>
<keyword evidence="9 19" id="KW-0808">Transferase</keyword>
<feature type="transmembrane region" description="Helical" evidence="19">
    <location>
        <begin position="62"/>
        <end position="81"/>
    </location>
</feature>
<feature type="transmembrane region" description="Helical" evidence="19">
    <location>
        <begin position="37"/>
        <end position="56"/>
    </location>
</feature>
<dbReference type="HAMAP" id="MF_00719">
    <property type="entry name" value="CobS"/>
    <property type="match status" value="1"/>
</dbReference>
<comment type="function">
    <text evidence="14 19">Joins adenosylcobinamide-GDP and alpha-ribazole to generate adenosylcobalamin (Ado-cobalamin). Also synthesizes adenosylcobalamin 5'-phosphate from adenosylcobinamide-GDP and alpha-ribazole 5'-phosphate.</text>
</comment>
<evidence type="ECO:0000313" key="21">
    <source>
        <dbReference type="Proteomes" id="UP001597295"/>
    </source>
</evidence>
<evidence type="ECO:0000313" key="20">
    <source>
        <dbReference type="EMBL" id="MFD2265366.1"/>
    </source>
</evidence>
<protein>
    <recommendedName>
        <fullName evidence="6 19">Adenosylcobinamide-GDP ribazoletransferase</fullName>
        <ecNumber evidence="5 19">2.7.8.26</ecNumber>
    </recommendedName>
    <alternativeName>
        <fullName evidence="16 19">Cobalamin synthase</fullName>
    </alternativeName>
    <alternativeName>
        <fullName evidence="15 19">Cobalamin-5'-phosphate synthase</fullName>
    </alternativeName>
</protein>
<keyword evidence="13 19" id="KW-0472">Membrane</keyword>
<feature type="transmembrane region" description="Helical" evidence="19">
    <location>
        <begin position="172"/>
        <end position="193"/>
    </location>
</feature>
<evidence type="ECO:0000256" key="14">
    <source>
        <dbReference type="ARBA" id="ARBA00025228"/>
    </source>
</evidence>
<gene>
    <name evidence="19 20" type="primary">cobS</name>
    <name evidence="20" type="ORF">ACFSM5_20850</name>
</gene>
<dbReference type="PANTHER" id="PTHR34148">
    <property type="entry name" value="ADENOSYLCOBINAMIDE-GDP RIBAZOLETRANSFERASE"/>
    <property type="match status" value="1"/>
</dbReference>
<evidence type="ECO:0000256" key="16">
    <source>
        <dbReference type="ARBA" id="ARBA00032853"/>
    </source>
</evidence>
<reference evidence="21" key="1">
    <citation type="journal article" date="2019" name="Int. J. Syst. Evol. Microbiol.">
        <title>The Global Catalogue of Microorganisms (GCM) 10K type strain sequencing project: providing services to taxonomists for standard genome sequencing and annotation.</title>
        <authorList>
            <consortium name="The Broad Institute Genomics Platform"/>
            <consortium name="The Broad Institute Genome Sequencing Center for Infectious Disease"/>
            <person name="Wu L."/>
            <person name="Ma J."/>
        </authorList>
    </citation>
    <scope>NUCLEOTIDE SEQUENCE [LARGE SCALE GENOMIC DNA]</scope>
    <source>
        <strain evidence="21">CGMCC 1.19062</strain>
    </source>
</reference>
<comment type="cofactor">
    <cofactor evidence="1 19">
        <name>Mg(2+)</name>
        <dbReference type="ChEBI" id="CHEBI:18420"/>
    </cofactor>
</comment>
<evidence type="ECO:0000256" key="8">
    <source>
        <dbReference type="ARBA" id="ARBA00022573"/>
    </source>
</evidence>
<evidence type="ECO:0000256" key="19">
    <source>
        <dbReference type="HAMAP-Rule" id="MF_00719"/>
    </source>
</evidence>
<accession>A0ABW5DZH5</accession>
<comment type="similarity">
    <text evidence="4 19">Belongs to the CobS family.</text>
</comment>
<dbReference type="RefSeq" id="WP_379878628.1">
    <property type="nucleotide sequence ID" value="NZ_JBHUIP010000016.1"/>
</dbReference>
<evidence type="ECO:0000256" key="1">
    <source>
        <dbReference type="ARBA" id="ARBA00001946"/>
    </source>
</evidence>
<feature type="transmembrane region" description="Helical" evidence="19">
    <location>
        <begin position="111"/>
        <end position="133"/>
    </location>
</feature>
<evidence type="ECO:0000256" key="15">
    <source>
        <dbReference type="ARBA" id="ARBA00032605"/>
    </source>
</evidence>
<evidence type="ECO:0000256" key="4">
    <source>
        <dbReference type="ARBA" id="ARBA00010561"/>
    </source>
</evidence>
<keyword evidence="7 19" id="KW-1003">Cell membrane</keyword>
<dbReference type="NCBIfam" id="TIGR00317">
    <property type="entry name" value="cobS"/>
    <property type="match status" value="1"/>
</dbReference>
<evidence type="ECO:0000256" key="12">
    <source>
        <dbReference type="ARBA" id="ARBA00022989"/>
    </source>
</evidence>
<evidence type="ECO:0000256" key="6">
    <source>
        <dbReference type="ARBA" id="ARBA00015850"/>
    </source>
</evidence>
<dbReference type="GO" id="GO:0051073">
    <property type="term" value="F:adenosylcobinamide-GDP ribazoletransferase activity"/>
    <property type="evidence" value="ECO:0007669"/>
    <property type="project" value="UniProtKB-EC"/>
</dbReference>
<dbReference type="EMBL" id="JBHUIP010000016">
    <property type="protein sequence ID" value="MFD2265366.1"/>
    <property type="molecule type" value="Genomic_DNA"/>
</dbReference>
<comment type="caution">
    <text evidence="20">The sequence shown here is derived from an EMBL/GenBank/DDBJ whole genome shotgun (WGS) entry which is preliminary data.</text>
</comment>
<feature type="transmembrane region" description="Helical" evidence="19">
    <location>
        <begin position="228"/>
        <end position="246"/>
    </location>
</feature>
<evidence type="ECO:0000256" key="10">
    <source>
        <dbReference type="ARBA" id="ARBA00022692"/>
    </source>
</evidence>
<evidence type="ECO:0000256" key="5">
    <source>
        <dbReference type="ARBA" id="ARBA00013200"/>
    </source>
</evidence>
<dbReference type="Pfam" id="PF02654">
    <property type="entry name" value="CobS"/>
    <property type="match status" value="1"/>
</dbReference>
<evidence type="ECO:0000256" key="7">
    <source>
        <dbReference type="ARBA" id="ARBA00022475"/>
    </source>
</evidence>
<keyword evidence="10 19" id="KW-0812">Transmembrane</keyword>
<dbReference type="PANTHER" id="PTHR34148:SF1">
    <property type="entry name" value="ADENOSYLCOBINAMIDE-GDP RIBAZOLETRANSFERASE"/>
    <property type="match status" value="1"/>
</dbReference>
<keyword evidence="11 19" id="KW-0460">Magnesium</keyword>
<organism evidence="20 21">
    <name type="scientific">Lacibacterium aquatile</name>
    <dbReference type="NCBI Taxonomy" id="1168082"/>
    <lineage>
        <taxon>Bacteria</taxon>
        <taxon>Pseudomonadati</taxon>
        <taxon>Pseudomonadota</taxon>
        <taxon>Alphaproteobacteria</taxon>
        <taxon>Rhodospirillales</taxon>
        <taxon>Rhodospirillaceae</taxon>
    </lineage>
</organism>
<name>A0ABW5DZH5_9PROT</name>
<evidence type="ECO:0000256" key="17">
    <source>
        <dbReference type="ARBA" id="ARBA00048623"/>
    </source>
</evidence>
<comment type="subcellular location">
    <subcellularLocation>
        <location evidence="2 19">Cell membrane</location>
        <topology evidence="2 19">Multi-pass membrane protein</topology>
    </subcellularLocation>
</comment>